<keyword evidence="1" id="KW-1133">Transmembrane helix</keyword>
<dbReference type="EMBL" id="RBWS01000012">
    <property type="protein sequence ID" value="RKO70553.1"/>
    <property type="molecule type" value="Genomic_DNA"/>
</dbReference>
<dbReference type="Pfam" id="PF00144">
    <property type="entry name" value="Beta-lactamase"/>
    <property type="match status" value="1"/>
</dbReference>
<keyword evidence="4" id="KW-1185">Reference proteome</keyword>
<evidence type="ECO:0000313" key="4">
    <source>
        <dbReference type="Proteomes" id="UP000282423"/>
    </source>
</evidence>
<evidence type="ECO:0000313" key="3">
    <source>
        <dbReference type="EMBL" id="RKO70553.1"/>
    </source>
</evidence>
<feature type="domain" description="Beta-lactamase-related" evidence="2">
    <location>
        <begin position="50"/>
        <end position="371"/>
    </location>
</feature>
<dbReference type="InterPro" id="IPR012338">
    <property type="entry name" value="Beta-lactam/transpept-like"/>
</dbReference>
<dbReference type="AlphaFoldDB" id="A0A420VW09"/>
<name>A0A420VW09_9SPHI</name>
<reference evidence="3 4" key="1">
    <citation type="submission" date="2018-10" db="EMBL/GenBank/DDBJ databases">
        <title>Sphingobacterium sp. M05W1-28.</title>
        <authorList>
            <person name="Cai H."/>
        </authorList>
    </citation>
    <scope>NUCLEOTIDE SEQUENCE [LARGE SCALE GENOMIC DNA]</scope>
    <source>
        <strain evidence="3 4">M05W1-28</strain>
    </source>
</reference>
<feature type="transmembrane region" description="Helical" evidence="1">
    <location>
        <begin position="570"/>
        <end position="591"/>
    </location>
</feature>
<dbReference type="Proteomes" id="UP000282423">
    <property type="component" value="Unassembled WGS sequence"/>
</dbReference>
<dbReference type="GO" id="GO:0016787">
    <property type="term" value="F:hydrolase activity"/>
    <property type="evidence" value="ECO:0007669"/>
    <property type="project" value="UniProtKB-KW"/>
</dbReference>
<feature type="transmembrane region" description="Helical" evidence="1">
    <location>
        <begin position="603"/>
        <end position="622"/>
    </location>
</feature>
<keyword evidence="1" id="KW-0812">Transmembrane</keyword>
<proteinExistence type="predicted"/>
<dbReference type="InterPro" id="IPR001466">
    <property type="entry name" value="Beta-lactam-related"/>
</dbReference>
<keyword evidence="3" id="KW-0378">Hydrolase</keyword>
<evidence type="ECO:0000259" key="2">
    <source>
        <dbReference type="Pfam" id="PF00144"/>
    </source>
</evidence>
<dbReference type="RefSeq" id="WP_121125439.1">
    <property type="nucleotide sequence ID" value="NZ_RBWS01000012.1"/>
</dbReference>
<comment type="caution">
    <text evidence="3">The sequence shown here is derived from an EMBL/GenBank/DDBJ whole genome shotgun (WGS) entry which is preliminary data.</text>
</comment>
<dbReference type="InterPro" id="IPR050491">
    <property type="entry name" value="AmpC-like"/>
</dbReference>
<accession>A0A420VW09</accession>
<gene>
    <name evidence="3" type="ORF">D7322_16900</name>
</gene>
<protein>
    <submittedName>
        <fullName evidence="3">Class A beta-lactamase-related serine hydrolase</fullName>
    </submittedName>
</protein>
<feature type="transmembrane region" description="Helical" evidence="1">
    <location>
        <begin position="500"/>
        <end position="526"/>
    </location>
</feature>
<dbReference type="PANTHER" id="PTHR46825:SF9">
    <property type="entry name" value="BETA-LACTAMASE-RELATED DOMAIN-CONTAINING PROTEIN"/>
    <property type="match status" value="1"/>
</dbReference>
<feature type="transmembrane region" description="Helical" evidence="1">
    <location>
        <begin position="538"/>
        <end position="555"/>
    </location>
</feature>
<dbReference type="OrthoDB" id="9793489at2"/>
<dbReference type="PANTHER" id="PTHR46825">
    <property type="entry name" value="D-ALANYL-D-ALANINE-CARBOXYPEPTIDASE/ENDOPEPTIDASE AMPH"/>
    <property type="match status" value="1"/>
</dbReference>
<dbReference type="Gene3D" id="3.40.710.10">
    <property type="entry name" value="DD-peptidase/beta-lactamase superfamily"/>
    <property type="match status" value="1"/>
</dbReference>
<keyword evidence="1" id="KW-0472">Membrane</keyword>
<dbReference type="SUPFAM" id="SSF56601">
    <property type="entry name" value="beta-lactamase/transpeptidase-like"/>
    <property type="match status" value="1"/>
</dbReference>
<evidence type="ECO:0000256" key="1">
    <source>
        <dbReference type="SAM" id="Phobius"/>
    </source>
</evidence>
<sequence length="628" mass="71504">MPTFNYRTRGRGCQNRILQFKKSLFLSDMKFFLLTVFIFLSLFVIGQPIQNKIDHLLKQENLSGAVYSVVNNGHITCYSSGLKNMETREPMLKDAKIHVGSITKTLLAMGVLRLATEDRLNLDDPIKKYLKDLPMNNPWESSHPVTIKHLLNHTAGLSDIRLWHFFSTEVSPQTPLKESYRRNPHVLDIHVLPGTLFSYSNMGYTLLGMLIESIVREPYEHYLDKNLLQPIGLHNSTFRFISQNEDKELAMGHFENGRLALAMPTYVRPAGQFTTTAQDMGTFLQFILNEGRLDGKEFIRSEFIKQFGRPEQTIAAKNGLKLGYAFGALSRDRHAVVGIVHSGNTIGFRAMYYIFPKEKKAFFIAHNMDSETANYEVFNQALIDNLHIHPMRTSFPSKKETAHALWDLDRNGYYVPVITKIFPMELLDIISSYTKVENHKSAISIKPFLKKETLITAEDGLLYIAQNKTEASHLFYKDEHGESYLTTGIMTLKKVNGWKIILPALSITLGVLAAPTLLLLFIFNIYGKKCNYFKSAEAPSSIALLLFVFSGLIVFSNDITQIGDKSFSTILLYCATILFPVGNFTSIIHYGLNLKKSAKRFDFWLVVLIAQCLVTLWCYHVIPFATWE</sequence>
<organism evidence="3 4">
    <name type="scientific">Sphingobacterium puteale</name>
    <dbReference type="NCBI Taxonomy" id="2420510"/>
    <lineage>
        <taxon>Bacteria</taxon>
        <taxon>Pseudomonadati</taxon>
        <taxon>Bacteroidota</taxon>
        <taxon>Sphingobacteriia</taxon>
        <taxon>Sphingobacteriales</taxon>
        <taxon>Sphingobacteriaceae</taxon>
        <taxon>Sphingobacterium</taxon>
    </lineage>
</organism>